<protein>
    <recommendedName>
        <fullName evidence="4">Lipocalin/cytosolic fatty-acid binding domain-containing protein</fullName>
    </recommendedName>
</protein>
<keyword evidence="1" id="KW-0732">Signal</keyword>
<reference evidence="2 3" key="1">
    <citation type="submission" date="2023-09" db="EMBL/GenBank/DDBJ databases">
        <title>Nesidiocoris tenuis whole genome shotgun sequence.</title>
        <authorList>
            <person name="Shibata T."/>
            <person name="Shimoda M."/>
            <person name="Kobayashi T."/>
            <person name="Uehara T."/>
        </authorList>
    </citation>
    <scope>NUCLEOTIDE SEQUENCE [LARGE SCALE GENOMIC DNA]</scope>
    <source>
        <strain evidence="2 3">Japan</strain>
    </source>
</reference>
<keyword evidence="3" id="KW-1185">Reference proteome</keyword>
<name>A0ABN7AH25_9HEMI</name>
<organism evidence="2 3">
    <name type="scientific">Nesidiocoris tenuis</name>
    <dbReference type="NCBI Taxonomy" id="355587"/>
    <lineage>
        <taxon>Eukaryota</taxon>
        <taxon>Metazoa</taxon>
        <taxon>Ecdysozoa</taxon>
        <taxon>Arthropoda</taxon>
        <taxon>Hexapoda</taxon>
        <taxon>Insecta</taxon>
        <taxon>Pterygota</taxon>
        <taxon>Neoptera</taxon>
        <taxon>Paraneoptera</taxon>
        <taxon>Hemiptera</taxon>
        <taxon>Heteroptera</taxon>
        <taxon>Panheteroptera</taxon>
        <taxon>Cimicomorpha</taxon>
        <taxon>Miridae</taxon>
        <taxon>Dicyphina</taxon>
        <taxon>Nesidiocoris</taxon>
    </lineage>
</organism>
<accession>A0ABN7AH25</accession>
<evidence type="ECO:0000256" key="1">
    <source>
        <dbReference type="SAM" id="SignalP"/>
    </source>
</evidence>
<feature type="signal peptide" evidence="1">
    <location>
        <begin position="1"/>
        <end position="22"/>
    </location>
</feature>
<feature type="chain" id="PRO_5046412800" description="Lipocalin/cytosolic fatty-acid binding domain-containing protein" evidence="1">
    <location>
        <begin position="23"/>
        <end position="214"/>
    </location>
</feature>
<dbReference type="EMBL" id="AP028911">
    <property type="protein sequence ID" value="BES91565.1"/>
    <property type="molecule type" value="Genomic_DNA"/>
</dbReference>
<evidence type="ECO:0000313" key="2">
    <source>
        <dbReference type="EMBL" id="BES91565.1"/>
    </source>
</evidence>
<evidence type="ECO:0000313" key="3">
    <source>
        <dbReference type="Proteomes" id="UP001307889"/>
    </source>
</evidence>
<dbReference type="Proteomes" id="UP001307889">
    <property type="component" value="Chromosome 3"/>
</dbReference>
<sequence>MEMFVLAIIVFIAAHIGSPSSGISRFPEKLTKELYVNLITDAFETRWKAFGASTENLRTMHNVAIPGLILTKPTIVARGGLEVLGVPVVHLRDDRSVEIKFLAFLGGRKVKYNYSTNGGASGKLIVTNGDRKYKMFFKSDEKCAVHLMSMVLVEEEPIALEAEGPSSAEVMELSKAIQHWLTLESRASAYHSIDDSMSGVHFHTLDECTDDRYL</sequence>
<gene>
    <name evidence="2" type="ORF">NTJ_04374</name>
</gene>
<proteinExistence type="predicted"/>
<evidence type="ECO:0008006" key="4">
    <source>
        <dbReference type="Google" id="ProtNLM"/>
    </source>
</evidence>